<accession>A0A076YMQ7</accession>
<dbReference type="RefSeq" id="YP_009097730.1">
    <property type="nucleotide sequence ID" value="NC_025414.1"/>
</dbReference>
<dbReference type="EMBL" id="KM236237">
    <property type="protein sequence ID" value="AIK68064.1"/>
    <property type="molecule type" value="Genomic_DNA"/>
</dbReference>
<protein>
    <submittedName>
        <fullName evidence="1">Uncharacterized protein</fullName>
    </submittedName>
</protein>
<gene>
    <name evidence="1" type="ORF">CPTMiller_00128</name>
</gene>
<proteinExistence type="predicted"/>
<reference evidence="1 2" key="1">
    <citation type="submission" date="2014-07" db="EMBL/GenBank/DDBJ databases">
        <title>Complete Genome of Citrobacter freundii Myophage Miller.</title>
        <authorList>
            <person name="Hwang K."/>
            <person name="Luna A.J."/>
            <person name="Hernandez A.C."/>
            <person name="Everett G.F.K."/>
        </authorList>
    </citation>
    <scope>NUCLEOTIDE SEQUENCE [LARGE SCALE GENOMIC DNA]</scope>
</reference>
<dbReference type="GeneID" id="22113600"/>
<organism evidence="1 2">
    <name type="scientific">Citrobacter phage Miller</name>
    <dbReference type="NCBI Taxonomy" id="1527524"/>
    <lineage>
        <taxon>Viruses</taxon>
        <taxon>Duplodnaviria</taxon>
        <taxon>Heunggongvirae</taxon>
        <taxon>Uroviricota</taxon>
        <taxon>Caudoviricetes</taxon>
        <taxon>Pantevenvirales</taxon>
        <taxon>Straboviridae</taxon>
        <taxon>Pseudotevenvirus</taxon>
        <taxon>Pseudotevenvirus miller</taxon>
    </lineage>
</organism>
<evidence type="ECO:0000313" key="1">
    <source>
        <dbReference type="EMBL" id="AIK68064.1"/>
    </source>
</evidence>
<dbReference type="KEGG" id="vg:22113600"/>
<keyword evidence="2" id="KW-1185">Reference proteome</keyword>
<name>A0A076YMQ7_9CAUD</name>
<evidence type="ECO:0000313" key="2">
    <source>
        <dbReference type="Proteomes" id="UP000201263"/>
    </source>
</evidence>
<dbReference type="Proteomes" id="UP000201263">
    <property type="component" value="Segment"/>
</dbReference>
<sequence length="84" mass="10098">MTYEKLYAFLLTHYRRSRFEGRGMDKAKRITEMYMEDLEKYGVSYVSRHEDVQGQGFKFDKDLNIFRGDYVEYPSNAGHLTHLF</sequence>